<accession>A0A2S6A048</accession>
<proteinExistence type="predicted"/>
<protein>
    <recommendedName>
        <fullName evidence="3">ATP-dependent DNA ligase family profile domain-containing protein</fullName>
    </recommendedName>
</protein>
<evidence type="ECO:0000313" key="2">
    <source>
        <dbReference type="Proteomes" id="UP000238356"/>
    </source>
</evidence>
<dbReference type="AlphaFoldDB" id="A0A2S6A048"/>
<reference evidence="1 2" key="1">
    <citation type="submission" date="2018-02" db="EMBL/GenBank/DDBJ databases">
        <title>8 Nocardia nova and 1 Nocardia cyriacigeorgica strain used for evolution to TMP-SMX.</title>
        <authorList>
            <person name="Mehta H."/>
            <person name="Weng J."/>
            <person name="Shamoo Y."/>
        </authorList>
    </citation>
    <scope>NUCLEOTIDE SEQUENCE [LARGE SCALE GENOMIC DNA]</scope>
    <source>
        <strain evidence="1 2">BAA2227</strain>
    </source>
</reference>
<sequence>MLDVAAEHCLESIVSKRLDSVWRPGQRPRSWIKTALRRSAGVVVAGRIFREELHLMHDSRVD</sequence>
<name>A0A2S6A048_9NOCA</name>
<keyword evidence="2" id="KW-1185">Reference proteome</keyword>
<dbReference type="EMBL" id="PSZD01000020">
    <property type="protein sequence ID" value="PPJ24328.1"/>
    <property type="molecule type" value="Genomic_DNA"/>
</dbReference>
<organism evidence="1 2">
    <name type="scientific">Nocardia nova</name>
    <dbReference type="NCBI Taxonomy" id="37330"/>
    <lineage>
        <taxon>Bacteria</taxon>
        <taxon>Bacillati</taxon>
        <taxon>Actinomycetota</taxon>
        <taxon>Actinomycetes</taxon>
        <taxon>Mycobacteriales</taxon>
        <taxon>Nocardiaceae</taxon>
        <taxon>Nocardia</taxon>
    </lineage>
</organism>
<evidence type="ECO:0008006" key="3">
    <source>
        <dbReference type="Google" id="ProtNLM"/>
    </source>
</evidence>
<evidence type="ECO:0000313" key="1">
    <source>
        <dbReference type="EMBL" id="PPJ24328.1"/>
    </source>
</evidence>
<gene>
    <name evidence="1" type="ORF">C5F51_26490</name>
</gene>
<dbReference type="Proteomes" id="UP000238356">
    <property type="component" value="Unassembled WGS sequence"/>
</dbReference>
<dbReference type="Gene3D" id="3.30.1490.70">
    <property type="match status" value="1"/>
</dbReference>
<comment type="caution">
    <text evidence="1">The sequence shown here is derived from an EMBL/GenBank/DDBJ whole genome shotgun (WGS) entry which is preliminary data.</text>
</comment>